<dbReference type="CDD" id="cd00075">
    <property type="entry name" value="HATPase"/>
    <property type="match status" value="1"/>
</dbReference>
<keyword evidence="5" id="KW-0997">Cell inner membrane</keyword>
<dbReference type="InterPro" id="IPR004358">
    <property type="entry name" value="Sig_transdc_His_kin-like_C"/>
</dbReference>
<dbReference type="Gene3D" id="3.30.565.10">
    <property type="entry name" value="Histidine kinase-like ATPase, C-terminal domain"/>
    <property type="match status" value="1"/>
</dbReference>
<dbReference type="InterPro" id="IPR005467">
    <property type="entry name" value="His_kinase_dom"/>
</dbReference>
<dbReference type="PRINTS" id="PR00344">
    <property type="entry name" value="BCTRLSENSOR"/>
</dbReference>
<dbReference type="InterPro" id="IPR036890">
    <property type="entry name" value="HATPase_C_sf"/>
</dbReference>
<dbReference type="AlphaFoldDB" id="A0A561XUW2"/>
<dbReference type="Pfam" id="PF00512">
    <property type="entry name" value="HisKA"/>
    <property type="match status" value="1"/>
</dbReference>
<comment type="subcellular location">
    <subcellularLocation>
        <location evidence="2">Cell inner membrane</location>
        <topology evidence="2">Multi-pass membrane protein</topology>
    </subcellularLocation>
</comment>
<dbReference type="InterPro" id="IPR038421">
    <property type="entry name" value="RisS_PPD_sf"/>
</dbReference>
<evidence type="ECO:0000256" key="11">
    <source>
        <dbReference type="ARBA" id="ARBA00022840"/>
    </source>
</evidence>
<dbReference type="InterPro" id="IPR036097">
    <property type="entry name" value="HisK_dim/P_sf"/>
</dbReference>
<dbReference type="InterPro" id="IPR050980">
    <property type="entry name" value="2C_sensor_his_kinase"/>
</dbReference>
<accession>A0A561XUW2</accession>
<dbReference type="SMART" id="SM00388">
    <property type="entry name" value="HisKA"/>
    <property type="match status" value="1"/>
</dbReference>
<dbReference type="Gene3D" id="3.30.450.300">
    <property type="entry name" value="Sensor histidine kinase RisS, periplasmic domain"/>
    <property type="match status" value="1"/>
</dbReference>
<dbReference type="CDD" id="cd00082">
    <property type="entry name" value="HisKA"/>
    <property type="match status" value="1"/>
</dbReference>
<feature type="transmembrane region" description="Helical" evidence="15">
    <location>
        <begin position="173"/>
        <end position="192"/>
    </location>
</feature>
<dbReference type="SUPFAM" id="SSF47384">
    <property type="entry name" value="Homodimeric domain of signal transducing histidine kinase"/>
    <property type="match status" value="1"/>
</dbReference>
<proteinExistence type="predicted"/>
<dbReference type="SUPFAM" id="SSF158472">
    <property type="entry name" value="HAMP domain-like"/>
    <property type="match status" value="1"/>
</dbReference>
<protein>
    <recommendedName>
        <fullName evidence="3">histidine kinase</fullName>
        <ecNumber evidence="3">2.7.13.3</ecNumber>
    </recommendedName>
</protein>
<comment type="caution">
    <text evidence="18">The sequence shown here is derived from an EMBL/GenBank/DDBJ whole genome shotgun (WGS) entry which is preliminary data.</text>
</comment>
<keyword evidence="11" id="KW-0067">ATP-binding</keyword>
<evidence type="ECO:0000256" key="14">
    <source>
        <dbReference type="ARBA" id="ARBA00023136"/>
    </source>
</evidence>
<keyword evidence="8 15" id="KW-0812">Transmembrane</keyword>
<keyword evidence="14 15" id="KW-0472">Membrane</keyword>
<evidence type="ECO:0000256" key="13">
    <source>
        <dbReference type="ARBA" id="ARBA00023012"/>
    </source>
</evidence>
<keyword evidence="13" id="KW-0902">Two-component regulatory system</keyword>
<dbReference type="Pfam" id="PF02518">
    <property type="entry name" value="HATPase_c"/>
    <property type="match status" value="1"/>
</dbReference>
<name>A0A561XUW2_ACIDE</name>
<dbReference type="GO" id="GO:0005886">
    <property type="term" value="C:plasma membrane"/>
    <property type="evidence" value="ECO:0007669"/>
    <property type="project" value="UniProtKB-SubCell"/>
</dbReference>
<dbReference type="SMART" id="SM00304">
    <property type="entry name" value="HAMP"/>
    <property type="match status" value="1"/>
</dbReference>
<feature type="transmembrane region" description="Helical" evidence="15">
    <location>
        <begin position="23"/>
        <end position="41"/>
    </location>
</feature>
<dbReference type="EC" id="2.7.13.3" evidence="3"/>
<dbReference type="GO" id="GO:0005524">
    <property type="term" value="F:ATP binding"/>
    <property type="evidence" value="ECO:0007669"/>
    <property type="project" value="UniProtKB-KW"/>
</dbReference>
<dbReference type="PROSITE" id="PS50885">
    <property type="entry name" value="HAMP"/>
    <property type="match status" value="1"/>
</dbReference>
<dbReference type="SMART" id="SM00387">
    <property type="entry name" value="HATPase_c"/>
    <property type="match status" value="1"/>
</dbReference>
<gene>
    <name evidence="18" type="ORF">ATF69_1770</name>
</gene>
<evidence type="ECO:0000256" key="3">
    <source>
        <dbReference type="ARBA" id="ARBA00012438"/>
    </source>
</evidence>
<dbReference type="PANTHER" id="PTHR44936:SF5">
    <property type="entry name" value="SENSOR HISTIDINE KINASE ENVZ"/>
    <property type="match status" value="1"/>
</dbReference>
<evidence type="ECO:0000256" key="8">
    <source>
        <dbReference type="ARBA" id="ARBA00022692"/>
    </source>
</evidence>
<evidence type="ECO:0000259" key="17">
    <source>
        <dbReference type="PROSITE" id="PS50885"/>
    </source>
</evidence>
<dbReference type="Pfam" id="PF00672">
    <property type="entry name" value="HAMP"/>
    <property type="match status" value="1"/>
</dbReference>
<organism evidence="18 19">
    <name type="scientific">Acidovorax delafieldii</name>
    <name type="common">Pseudomonas delafieldii</name>
    <dbReference type="NCBI Taxonomy" id="47920"/>
    <lineage>
        <taxon>Bacteria</taxon>
        <taxon>Pseudomonadati</taxon>
        <taxon>Pseudomonadota</taxon>
        <taxon>Betaproteobacteria</taxon>
        <taxon>Burkholderiales</taxon>
        <taxon>Comamonadaceae</taxon>
        <taxon>Acidovorax</taxon>
    </lineage>
</organism>
<keyword evidence="7" id="KW-0808">Transferase</keyword>
<evidence type="ECO:0000256" key="10">
    <source>
        <dbReference type="ARBA" id="ARBA00022777"/>
    </source>
</evidence>
<evidence type="ECO:0000259" key="16">
    <source>
        <dbReference type="PROSITE" id="PS50109"/>
    </source>
</evidence>
<keyword evidence="4" id="KW-1003">Cell membrane</keyword>
<keyword evidence="6" id="KW-0597">Phosphoprotein</keyword>
<feature type="domain" description="Histidine kinase" evidence="16">
    <location>
        <begin position="254"/>
        <end position="460"/>
    </location>
</feature>
<evidence type="ECO:0000256" key="7">
    <source>
        <dbReference type="ARBA" id="ARBA00022679"/>
    </source>
</evidence>
<dbReference type="Proteomes" id="UP000321485">
    <property type="component" value="Unassembled WGS sequence"/>
</dbReference>
<dbReference type="InterPro" id="IPR003661">
    <property type="entry name" value="HisK_dim/P_dom"/>
</dbReference>
<evidence type="ECO:0000256" key="15">
    <source>
        <dbReference type="SAM" id="Phobius"/>
    </source>
</evidence>
<dbReference type="SUPFAM" id="SSF55874">
    <property type="entry name" value="ATPase domain of HSP90 chaperone/DNA topoisomerase II/histidine kinase"/>
    <property type="match status" value="1"/>
</dbReference>
<reference evidence="18 19" key="1">
    <citation type="journal article" date="2015" name="Stand. Genomic Sci.">
        <title>Genomic Encyclopedia of Bacterial and Archaeal Type Strains, Phase III: the genomes of soil and plant-associated and newly described type strains.</title>
        <authorList>
            <person name="Whitman W.B."/>
            <person name="Woyke T."/>
            <person name="Klenk H.P."/>
            <person name="Zhou Y."/>
            <person name="Lilburn T.G."/>
            <person name="Beck B.J."/>
            <person name="De Vos P."/>
            <person name="Vandamme P."/>
            <person name="Eisen J.A."/>
            <person name="Garrity G."/>
            <person name="Hugenholtz P."/>
            <person name="Kyrpides N.C."/>
        </authorList>
    </citation>
    <scope>NUCLEOTIDE SEQUENCE [LARGE SCALE GENOMIC DNA]</scope>
    <source>
        <strain evidence="18 19">DSM 64</strain>
    </source>
</reference>
<sequence length="462" mass="49004">MTPSATHQAAGGWWPRSLLGRNLLLMAVLIVLGQLVAAVLVRQMIFQPRVAQVADGVARNVGALRAGLQALPPAQRAAFVEAFNQQAVRSAPPVAAENAARRALLSPMERQFVQAVSRRLEADDAATNTSQPVWRRDSTGVLALRVVHQGSEGAETYWLNLPSVFPTREFTGAWLAATLASMLLALLGAWWLQRHINRPLAQVVAAARQLAQGQPPAPLPEDGPEEIATVGRSFNHMAHSLAAAEQERALMLAGVSHDLRTPLTKLRLGVEIAGAQVDAPLAASMARSIDEMDGIVGQFLQFARVGSNAGEAEVPTPASLNDLAQAVAEAQADHGRTVRLALGTLPDVPVRPQALRRALDNLVENAWRHGTPPVLLRTGADADGVWLEVQDQGPGIAPAELDRIRQPFARGDGAARSGTPGAGLGLAIVERVVRSHGGRLELFSTPGAGLRARLVLPRGGQA</sequence>
<keyword evidence="12 15" id="KW-1133">Transmembrane helix</keyword>
<evidence type="ECO:0000256" key="4">
    <source>
        <dbReference type="ARBA" id="ARBA00022475"/>
    </source>
</evidence>
<dbReference type="Gene3D" id="1.10.8.500">
    <property type="entry name" value="HAMP domain in histidine kinase"/>
    <property type="match status" value="1"/>
</dbReference>
<dbReference type="PROSITE" id="PS50109">
    <property type="entry name" value="HIS_KIN"/>
    <property type="match status" value="1"/>
</dbReference>
<dbReference type="GeneID" id="51110837"/>
<dbReference type="InterPro" id="IPR003660">
    <property type="entry name" value="HAMP_dom"/>
</dbReference>
<evidence type="ECO:0000256" key="6">
    <source>
        <dbReference type="ARBA" id="ARBA00022553"/>
    </source>
</evidence>
<evidence type="ECO:0000256" key="5">
    <source>
        <dbReference type="ARBA" id="ARBA00022519"/>
    </source>
</evidence>
<evidence type="ECO:0000256" key="9">
    <source>
        <dbReference type="ARBA" id="ARBA00022741"/>
    </source>
</evidence>
<evidence type="ECO:0000313" key="19">
    <source>
        <dbReference type="Proteomes" id="UP000321485"/>
    </source>
</evidence>
<feature type="domain" description="HAMP" evidence="17">
    <location>
        <begin position="194"/>
        <end position="246"/>
    </location>
</feature>
<dbReference type="PANTHER" id="PTHR44936">
    <property type="entry name" value="SENSOR PROTEIN CREC"/>
    <property type="match status" value="1"/>
</dbReference>
<evidence type="ECO:0000256" key="2">
    <source>
        <dbReference type="ARBA" id="ARBA00004429"/>
    </source>
</evidence>
<dbReference type="EMBL" id="VJWE01000011">
    <property type="protein sequence ID" value="TWG39898.1"/>
    <property type="molecule type" value="Genomic_DNA"/>
</dbReference>
<keyword evidence="10 18" id="KW-0418">Kinase</keyword>
<comment type="catalytic activity">
    <reaction evidence="1">
        <text>ATP + protein L-histidine = ADP + protein N-phospho-L-histidine.</text>
        <dbReference type="EC" id="2.7.13.3"/>
    </reaction>
</comment>
<evidence type="ECO:0000256" key="1">
    <source>
        <dbReference type="ARBA" id="ARBA00000085"/>
    </source>
</evidence>
<keyword evidence="9" id="KW-0547">Nucleotide-binding</keyword>
<dbReference type="GO" id="GO:0000155">
    <property type="term" value="F:phosphorelay sensor kinase activity"/>
    <property type="evidence" value="ECO:0007669"/>
    <property type="project" value="InterPro"/>
</dbReference>
<evidence type="ECO:0000313" key="18">
    <source>
        <dbReference type="EMBL" id="TWG39898.1"/>
    </source>
</evidence>
<dbReference type="CDD" id="cd06225">
    <property type="entry name" value="HAMP"/>
    <property type="match status" value="1"/>
</dbReference>
<dbReference type="InterPro" id="IPR003594">
    <property type="entry name" value="HATPase_dom"/>
</dbReference>
<dbReference type="RefSeq" id="WP_146870613.1">
    <property type="nucleotide sequence ID" value="NZ_VJWE01000011.1"/>
</dbReference>
<dbReference type="Gene3D" id="1.10.287.130">
    <property type="match status" value="1"/>
</dbReference>
<evidence type="ECO:0000256" key="12">
    <source>
        <dbReference type="ARBA" id="ARBA00022989"/>
    </source>
</evidence>